<dbReference type="Proteomes" id="UP000000963">
    <property type="component" value="Segment"/>
</dbReference>
<proteinExistence type="predicted"/>
<evidence type="ECO:0000313" key="2">
    <source>
        <dbReference type="Proteomes" id="UP000000963"/>
    </source>
</evidence>
<sequence>MTDGALTGVEMTCTCFPHGVDAPCTCTGCWACIGEAVGCTCDIDWDCDHR</sequence>
<dbReference type="EMBL" id="AY129338">
    <property type="protein sequence ID" value="AAN12701.1"/>
    <property type="molecule type" value="Genomic_DNA"/>
</dbReference>
<reference evidence="1 2" key="1">
    <citation type="journal article" date="2003" name="Cell">
        <title>Origins of highly mosaic mycobacteriophage genomes.</title>
        <authorList>
            <person name="Pedulla M.L."/>
            <person name="Ford M.E."/>
            <person name="Houtz J.M."/>
            <person name="Karthikeyan T."/>
            <person name="Wadsworth C."/>
            <person name="Lewis J.A."/>
            <person name="Jacobs-Sera D."/>
            <person name="Falbo J."/>
            <person name="Gross J."/>
            <person name="Pannunzio N.R."/>
            <person name="Brucker W."/>
            <person name="Kumar V."/>
            <person name="Kandasamy J."/>
            <person name="Keenan L."/>
            <person name="Bardarov S."/>
            <person name="Kriakov J."/>
            <person name="Lawrence J.G."/>
            <person name="Jacobs W.R. Jr."/>
            <person name="Hendrix R.W."/>
            <person name="Hatfull G.F."/>
        </authorList>
    </citation>
    <scope>NUCLEOTIDE SEQUENCE</scope>
</reference>
<dbReference type="RefSeq" id="NP_818358.1">
    <property type="nucleotide sequence ID" value="NC_004688.1"/>
</dbReference>
<name>Q854K7_BPMOM</name>
<dbReference type="KEGG" id="vg:1259977"/>
<accession>Q854K7</accession>
<gene>
    <name evidence="1" type="primary">57</name>
    <name evidence="1" type="ORF">PBI_OMEGA_57</name>
</gene>
<organismHost>
    <name type="scientific">Mycolicibacterium smegmatis</name>
    <name type="common">Mycobacterium smegmatis</name>
    <dbReference type="NCBI Taxonomy" id="1772"/>
</organismHost>
<keyword evidence="2" id="KW-1185">Reference proteome</keyword>
<organism evidence="1 2">
    <name type="scientific">Mycobacterium phage Omega</name>
    <name type="common">Mycobacteriophage Omega</name>
    <dbReference type="NCBI Taxonomy" id="2907835"/>
    <lineage>
        <taxon>Viruses</taxon>
        <taxon>Duplodnaviria</taxon>
        <taxon>Heunggongvirae</taxon>
        <taxon>Uroviricota</taxon>
        <taxon>Caudoviricetes</taxon>
        <taxon>Omegavirus</taxon>
        <taxon>Omegavirus omega</taxon>
    </lineage>
</organism>
<protein>
    <submittedName>
        <fullName evidence="1">Uncharacterized protein</fullName>
    </submittedName>
</protein>
<evidence type="ECO:0000313" key="1">
    <source>
        <dbReference type="EMBL" id="AAN12701.1"/>
    </source>
</evidence>